<organism evidence="4 5">
    <name type="scientific">Zophobas morio</name>
    <dbReference type="NCBI Taxonomy" id="2755281"/>
    <lineage>
        <taxon>Eukaryota</taxon>
        <taxon>Metazoa</taxon>
        <taxon>Ecdysozoa</taxon>
        <taxon>Arthropoda</taxon>
        <taxon>Hexapoda</taxon>
        <taxon>Insecta</taxon>
        <taxon>Pterygota</taxon>
        <taxon>Neoptera</taxon>
        <taxon>Endopterygota</taxon>
        <taxon>Coleoptera</taxon>
        <taxon>Polyphaga</taxon>
        <taxon>Cucujiformia</taxon>
        <taxon>Tenebrionidae</taxon>
        <taxon>Zophobas</taxon>
    </lineage>
</organism>
<dbReference type="AlphaFoldDB" id="A0AA38J100"/>
<keyword evidence="1" id="KW-0175">Coiled coil</keyword>
<dbReference type="GO" id="GO:0005856">
    <property type="term" value="C:cytoskeleton"/>
    <property type="evidence" value="ECO:0007669"/>
    <property type="project" value="UniProtKB-ARBA"/>
</dbReference>
<evidence type="ECO:0000256" key="2">
    <source>
        <dbReference type="SAM" id="MobiDB-lite"/>
    </source>
</evidence>
<reference evidence="4" key="1">
    <citation type="journal article" date="2023" name="G3 (Bethesda)">
        <title>Whole genome assemblies of Zophobas morio and Tenebrio molitor.</title>
        <authorList>
            <person name="Kaur S."/>
            <person name="Stinson S.A."/>
            <person name="diCenzo G.C."/>
        </authorList>
    </citation>
    <scope>NUCLEOTIDE SEQUENCE</scope>
    <source>
        <strain evidence="4">QUZm001</strain>
    </source>
</reference>
<gene>
    <name evidence="4" type="ORF">Zmor_006978</name>
</gene>
<dbReference type="Proteomes" id="UP001168821">
    <property type="component" value="Unassembled WGS sequence"/>
</dbReference>
<evidence type="ECO:0000313" key="4">
    <source>
        <dbReference type="EMBL" id="KAJ3662639.1"/>
    </source>
</evidence>
<dbReference type="Pfam" id="PF13863">
    <property type="entry name" value="DUF4200"/>
    <property type="match status" value="1"/>
</dbReference>
<dbReference type="EMBL" id="JALNTZ010000002">
    <property type="protein sequence ID" value="KAJ3662639.1"/>
    <property type="molecule type" value="Genomic_DNA"/>
</dbReference>
<feature type="region of interest" description="Disordered" evidence="2">
    <location>
        <begin position="622"/>
        <end position="650"/>
    </location>
</feature>
<proteinExistence type="predicted"/>
<feature type="compositionally biased region" description="Pro residues" evidence="2">
    <location>
        <begin position="582"/>
        <end position="593"/>
    </location>
</feature>
<sequence length="650" mass="76644">MTEEQKKQADSTEEYAECPVFEPEKNQGGLWFSENPNLFSSGATLSCAESSQNKSLKVNFDTRSKKLRFDVRPKPKPHHRTKEPVKLPRIKPRYFTSGCGINDQNQRDLLNEPSPFVYPKDQEEIAHKVMTKAWRSELRRKELSYKYNERHNYKSRQQADMLNRLYVKEPQVKSAKMVTDVDPEFFTIVEGRPIPEKLRLRKYIATVREVLKTKILTGYRGDDIMLIDESLILEQKEIDRIRANYQTYVNTFEEFLYKDHTASMNLLKESDREAMLAQEKYEEYRKLSREYGALKSILYSTEEKWRSCKLYQRFLYLVSPMAWREEYDYYYIQEGDLTAFQEVSSIFAKYRLNVTDETASLEDLITQFRNDCAQQKEPALYFTDPNQLLDVFRFMELQNLNSLLHSEELAAPLENVKEGMARAEELFNAEINALQELIDKLAGGISWEEERARYLEELALELINGQFKNLVVAEEVLNLYVFVEDVYETRIGPNDANLTMSEMMKMIESKFREELISLDQMPSEQVAQLEVSCYREEAKMMKVAQQAARQLLEFEMLYQKLQKVFSPPHRRGGRELKWRSPPVNPPKPVPPQPRMLTEEEKEFLEFFSEYCKYTDNLEDYGINISPQEQETQQQESKQTTEKVSKLRLHD</sequence>
<feature type="compositionally biased region" description="Basic and acidic residues" evidence="2">
    <location>
        <begin position="638"/>
        <end position="650"/>
    </location>
</feature>
<protein>
    <recommendedName>
        <fullName evidence="3">DUF4200 domain-containing protein</fullName>
    </recommendedName>
</protein>
<feature type="region of interest" description="Disordered" evidence="2">
    <location>
        <begin position="568"/>
        <end position="594"/>
    </location>
</feature>
<name>A0AA38J100_9CUCU</name>
<dbReference type="PANTHER" id="PTHR21683">
    <property type="entry name" value="COILED-COIL DOMAIN-CONTAINING PROTEIN 42 LIKE-2-LIKE-RELATED"/>
    <property type="match status" value="1"/>
</dbReference>
<evidence type="ECO:0000313" key="5">
    <source>
        <dbReference type="Proteomes" id="UP001168821"/>
    </source>
</evidence>
<feature type="compositionally biased region" description="Low complexity" evidence="2">
    <location>
        <begin position="627"/>
        <end position="637"/>
    </location>
</feature>
<evidence type="ECO:0000256" key="1">
    <source>
        <dbReference type="ARBA" id="ARBA00023054"/>
    </source>
</evidence>
<feature type="domain" description="DUF4200" evidence="3">
    <location>
        <begin position="221"/>
        <end position="320"/>
    </location>
</feature>
<dbReference type="InterPro" id="IPR051147">
    <property type="entry name" value="CFAP_domain-containing"/>
</dbReference>
<dbReference type="PANTHER" id="PTHR21683:SF3">
    <property type="entry name" value="CILIA AND FLAGELLA ASSOCIATED PROTEIN 100"/>
    <property type="match status" value="1"/>
</dbReference>
<comment type="caution">
    <text evidence="4">The sequence shown here is derived from an EMBL/GenBank/DDBJ whole genome shotgun (WGS) entry which is preliminary data.</text>
</comment>
<accession>A0AA38J100</accession>
<evidence type="ECO:0000259" key="3">
    <source>
        <dbReference type="Pfam" id="PF13863"/>
    </source>
</evidence>
<dbReference type="InterPro" id="IPR025252">
    <property type="entry name" value="DUF4200"/>
</dbReference>
<keyword evidence="5" id="KW-1185">Reference proteome</keyword>